<keyword evidence="2" id="KW-0963">Cytoplasm</keyword>
<evidence type="ECO:0000256" key="1">
    <source>
        <dbReference type="ARBA" id="ARBA00004245"/>
    </source>
</evidence>
<keyword evidence="4 9" id="KW-0547">Nucleotide-binding</keyword>
<feature type="region of interest" description="Disordered" evidence="11">
    <location>
        <begin position="1434"/>
        <end position="1552"/>
    </location>
</feature>
<evidence type="ECO:0000256" key="9">
    <source>
        <dbReference type="PROSITE-ProRule" id="PRU00283"/>
    </source>
</evidence>
<evidence type="ECO:0000313" key="16">
    <source>
        <dbReference type="Proteomes" id="UP001159405"/>
    </source>
</evidence>
<comment type="similarity">
    <text evidence="9">Belongs to the TRAFAC class myosin-kinesin ATPase superfamily. Kinesin family.</text>
</comment>
<keyword evidence="3" id="KW-0493">Microtubule</keyword>
<dbReference type="SMART" id="SM01052">
    <property type="entry name" value="CAP_GLY"/>
    <property type="match status" value="1"/>
</dbReference>
<name>A0ABN8Q6V8_9CNID</name>
<dbReference type="SMART" id="SM00129">
    <property type="entry name" value="KISc"/>
    <property type="match status" value="1"/>
</dbReference>
<feature type="compositionally biased region" description="Polar residues" evidence="11">
    <location>
        <begin position="1499"/>
        <end position="1509"/>
    </location>
</feature>
<dbReference type="SMART" id="SM00240">
    <property type="entry name" value="FHA"/>
    <property type="match status" value="1"/>
</dbReference>
<gene>
    <name evidence="15" type="ORF">PLOB_00002125</name>
</gene>
<evidence type="ECO:0000259" key="13">
    <source>
        <dbReference type="PROSITE" id="PS50067"/>
    </source>
</evidence>
<evidence type="ECO:0000256" key="7">
    <source>
        <dbReference type="ARBA" id="ARBA00023175"/>
    </source>
</evidence>
<dbReference type="EMBL" id="CALNXK010000106">
    <property type="protein sequence ID" value="CAH3156870.1"/>
    <property type="molecule type" value="Genomic_DNA"/>
</dbReference>
<keyword evidence="8" id="KW-0206">Cytoskeleton</keyword>
<evidence type="ECO:0000259" key="12">
    <source>
        <dbReference type="PROSITE" id="PS50006"/>
    </source>
</evidence>
<accession>A0ABN8Q6V8</accession>
<evidence type="ECO:0000256" key="3">
    <source>
        <dbReference type="ARBA" id="ARBA00022701"/>
    </source>
</evidence>
<comment type="subcellular location">
    <subcellularLocation>
        <location evidence="1">Cytoplasm</location>
        <location evidence="1">Cytoskeleton</location>
    </subcellularLocation>
</comment>
<dbReference type="CDD" id="cd01365">
    <property type="entry name" value="KISc_KIF1A_KIF1B"/>
    <property type="match status" value="1"/>
</dbReference>
<dbReference type="PROSITE" id="PS50067">
    <property type="entry name" value="KINESIN_MOTOR_2"/>
    <property type="match status" value="1"/>
</dbReference>
<keyword evidence="16" id="KW-1185">Reference proteome</keyword>
<dbReference type="SUPFAM" id="SSF52540">
    <property type="entry name" value="P-loop containing nucleoside triphosphate hydrolases"/>
    <property type="match status" value="1"/>
</dbReference>
<evidence type="ECO:0000256" key="6">
    <source>
        <dbReference type="ARBA" id="ARBA00023054"/>
    </source>
</evidence>
<dbReference type="Pfam" id="PF01302">
    <property type="entry name" value="CAP_GLY"/>
    <property type="match status" value="1"/>
</dbReference>
<dbReference type="InterPro" id="IPR001752">
    <property type="entry name" value="Kinesin_motor_dom"/>
</dbReference>
<dbReference type="InterPro" id="IPR019821">
    <property type="entry name" value="Kinesin_motor_CS"/>
</dbReference>
<organism evidence="15 16">
    <name type="scientific">Porites lobata</name>
    <dbReference type="NCBI Taxonomy" id="104759"/>
    <lineage>
        <taxon>Eukaryota</taxon>
        <taxon>Metazoa</taxon>
        <taxon>Cnidaria</taxon>
        <taxon>Anthozoa</taxon>
        <taxon>Hexacorallia</taxon>
        <taxon>Scleractinia</taxon>
        <taxon>Fungiina</taxon>
        <taxon>Poritidae</taxon>
        <taxon>Porites</taxon>
    </lineage>
</organism>
<feature type="compositionally biased region" description="Basic residues" evidence="11">
    <location>
        <begin position="1752"/>
        <end position="1762"/>
    </location>
</feature>
<dbReference type="PANTHER" id="PTHR47117">
    <property type="entry name" value="STAR-RELATED LIPID TRANSFER PROTEIN 9"/>
    <property type="match status" value="1"/>
</dbReference>
<reference evidence="15 16" key="1">
    <citation type="submission" date="2022-05" db="EMBL/GenBank/DDBJ databases">
        <authorList>
            <consortium name="Genoscope - CEA"/>
            <person name="William W."/>
        </authorList>
    </citation>
    <scope>NUCLEOTIDE SEQUENCE [LARGE SCALE GENOMIC DNA]</scope>
</reference>
<protein>
    <recommendedName>
        <fullName evidence="17">Kinesin</fullName>
    </recommendedName>
</protein>
<feature type="domain" description="FHA" evidence="12">
    <location>
        <begin position="477"/>
        <end position="528"/>
    </location>
</feature>
<dbReference type="InterPro" id="IPR032405">
    <property type="entry name" value="Kinesin_assoc"/>
</dbReference>
<keyword evidence="5 9" id="KW-0067">ATP-binding</keyword>
<dbReference type="Gene3D" id="2.60.200.20">
    <property type="match status" value="1"/>
</dbReference>
<evidence type="ECO:0000256" key="11">
    <source>
        <dbReference type="SAM" id="MobiDB-lite"/>
    </source>
</evidence>
<feature type="compositionally biased region" description="Basic and acidic residues" evidence="11">
    <location>
        <begin position="1613"/>
        <end position="1623"/>
    </location>
</feature>
<dbReference type="Pfam" id="PF16183">
    <property type="entry name" value="Kinesin_assoc"/>
    <property type="match status" value="2"/>
</dbReference>
<dbReference type="InterPro" id="IPR008984">
    <property type="entry name" value="SMAD_FHA_dom_sf"/>
</dbReference>
<dbReference type="InterPro" id="IPR036961">
    <property type="entry name" value="Kinesin_motor_dom_sf"/>
</dbReference>
<dbReference type="PROSITE" id="PS50006">
    <property type="entry name" value="FHA_DOMAIN"/>
    <property type="match status" value="1"/>
</dbReference>
<dbReference type="Pfam" id="PF12423">
    <property type="entry name" value="KIF1B"/>
    <property type="match status" value="1"/>
</dbReference>
<comment type="caution">
    <text evidence="15">The sequence shown here is derived from an EMBL/GenBank/DDBJ whole genome shotgun (WGS) entry which is preliminary data.</text>
</comment>
<evidence type="ECO:0000259" key="14">
    <source>
        <dbReference type="PROSITE" id="PS50245"/>
    </source>
</evidence>
<proteinExistence type="inferred from homology"/>
<feature type="domain" description="Kinesin motor" evidence="13">
    <location>
        <begin position="4"/>
        <end position="350"/>
    </location>
</feature>
<evidence type="ECO:0000256" key="10">
    <source>
        <dbReference type="SAM" id="Coils"/>
    </source>
</evidence>
<dbReference type="InterPro" id="IPR022140">
    <property type="entry name" value="Kinesin-like_KIF1-typ"/>
</dbReference>
<dbReference type="Pfam" id="PF00498">
    <property type="entry name" value="FHA"/>
    <property type="match status" value="1"/>
</dbReference>
<dbReference type="Gene3D" id="6.10.250.2520">
    <property type="match status" value="1"/>
</dbReference>
<dbReference type="InterPro" id="IPR022164">
    <property type="entry name" value="Kinesin-like"/>
</dbReference>
<sequence length="1762" mass="198274">MSSKVKVAVRVRPFNRREIELGTKCVVEMDDTQTILYSTAGSRDRKHTKTFAFDHCFWSMDDSDGKYASQEKVYKLLGSDVLENSLEGYNACIFAYGQTGSGKTFTMMGSHDQNQTGLIPRLCDELFDRISKNDDENITYKVEVSYIEIYNEKVRDLLCPRGNHATLRVREHKILGPYVEGLTKLVVSSFKDIETLMIEGNKSRTVAATNMNTESSRSHAVFNIVLSRSEYDKETESVGEKVSKLSLVDLAGSERASKSGAEGVRLKEGSNINRSLVTLGQVISSLADQSGGKGRKAMHVPYRDSVLTWLLKDNLGGNSKTVMVATISPAADNYEETLSTLRYADRAKRIVNHAVVNEDPNAKIIRELREEVDRLKRMLSAKIAGKSHIVEPGETTIEIEEMLSESEKLMSECTMTWEQKEKQTEKIQQERHKALEEMGISVQSSGIAVEKSKFYLVNLNADPSMNELLVYYLKEHTVVGRPDGVHNPDIQLSGLGILHEHCQLDIEDNEVYVTPLAKTGTCVNGKLVEEKTLLKHGDRILWGNNHYFRINCPRPPGSEQQVEQTVDFQFAQTELMMNEISSGPLKDSVKALEEQYKAEKQGALDKQRQMYEEQIQELRNQMGPRQIMERASSIGSFSSGYGSSRVSWIEDSRENLVQFERKPLVLREEVIKANALVREANQLSEEMSKETEFAVTLQIPTSSLSFGRSRSGFSSEVAIVVKHKSKGTQIWSLEKLNNKIYDMRDLYNQCVEDGIPFSETDENLDLFFEVECHTLIGVANLFLECLLHDVSHEYAAPIISQQGEVCGRLKVEVSRLSEKAMRKLSKQSRDDEETGESSADEDDLLVINDEDDDDDELVRGSPMHVEVKVVEAYDLPPALCNYVFCQYKFWNDDNTIVVPPINASISNPGPKTNTMIFEHKQQFDMEVTEEFVEYASEGSLAIEVWGNRMKGFDSQKNMMVNWNVEPQQKGLHDRWGELLRKIHLWVEILEINDQGVYAPVELHLQKDNQTGGIFQLRQGHSRRIKVQVQPVPRAGSLPVVCNMISAVYIGSVCLRTKNQQPLDSYQEKDLSILREKWSTSLMKRREYLDEQIHSLIDKPDKSASDKEKESWMIDQWVCLTEERNAVLVPNRGSGIPGAPPLEGTVPLGMERFNPVIFLDLQNDEVRSGCMEEAGPAGVDSTLIFENSDNMMELPIIKYDQKQVSATMLWDSSIHDSVFLNRVTQSHERVYLILKVIVRLASPISMDLVLRKRISVKVYKRQSWKDSLLKKITRDIITRCGVTYELVSHIPRQPGEETEERENLAQMAAEAVAAEGEEEDESVLRKYSKGISHVESLLALDRLRQEVMVKEKLAAIGKPLRKFASTPNLAAASSDLSFGDNGGSRFDSPESNKLWNLRSNNRSDFLLPGSFTDPRPTRPTKEEVLNDLAQLSQQFVSSPQNSSGVVMRNSGERSNSRPNSRPNSLLIDLEPLEEDETPAPSPQVKKNPAALFDFEESSKQESTADGTDSPVSDDLRERSVSADTLTFEDPLTPTPSGENISTPQSDSKEVKSVEKEKLIDLSFAGTDNEKVSKQLNLLGLKDLLDGDEDEEEDESSSLLIEPTEEKPGIAVPKNEQKRSSKEDLLGSSCDSDDFKFTSLDSLGDLKMGQVICIGDKKTGRIRYIGPTEFAPGVWIGVELDTPSGKNDGSVDGQRYFACKPRYGSFVKPEKCFPIDSVKKEAPSLAPKNSGRSNSPSRSPHAMRQQTRDNRRKNEWKRRSNILF</sequence>
<feature type="compositionally biased region" description="Polar residues" evidence="11">
    <location>
        <begin position="1434"/>
        <end position="1443"/>
    </location>
</feature>
<feature type="region of interest" description="Disordered" evidence="11">
    <location>
        <begin position="1585"/>
        <end position="1626"/>
    </location>
</feature>
<dbReference type="CDD" id="cd22706">
    <property type="entry name" value="FHA_KIF13"/>
    <property type="match status" value="1"/>
</dbReference>
<keyword evidence="7 9" id="KW-0505">Motor protein</keyword>
<feature type="compositionally biased region" description="Acidic residues" evidence="11">
    <location>
        <begin position="1585"/>
        <end position="1594"/>
    </location>
</feature>
<evidence type="ECO:0000256" key="2">
    <source>
        <dbReference type="ARBA" id="ARBA00022490"/>
    </source>
</evidence>
<evidence type="ECO:0000256" key="4">
    <source>
        <dbReference type="ARBA" id="ARBA00022741"/>
    </source>
</evidence>
<evidence type="ECO:0000256" key="5">
    <source>
        <dbReference type="ARBA" id="ARBA00022840"/>
    </source>
</evidence>
<feature type="coiled-coil region" evidence="10">
    <location>
        <begin position="589"/>
        <end position="621"/>
    </location>
</feature>
<dbReference type="PROSITE" id="PS50245">
    <property type="entry name" value="CAP_GLY_2"/>
    <property type="match status" value="1"/>
</dbReference>
<dbReference type="Pfam" id="PF00225">
    <property type="entry name" value="Kinesin"/>
    <property type="match status" value="1"/>
</dbReference>
<evidence type="ECO:0000313" key="15">
    <source>
        <dbReference type="EMBL" id="CAH3156870.1"/>
    </source>
</evidence>
<dbReference type="InterPro" id="IPR000253">
    <property type="entry name" value="FHA_dom"/>
</dbReference>
<dbReference type="Gene3D" id="2.30.30.190">
    <property type="entry name" value="CAP Gly-rich-like domain"/>
    <property type="match status" value="1"/>
</dbReference>
<evidence type="ECO:0008006" key="17">
    <source>
        <dbReference type="Google" id="ProtNLM"/>
    </source>
</evidence>
<feature type="compositionally biased region" description="Low complexity" evidence="11">
    <location>
        <begin position="1455"/>
        <end position="1468"/>
    </location>
</feature>
<dbReference type="Proteomes" id="UP001159405">
    <property type="component" value="Unassembled WGS sequence"/>
</dbReference>
<evidence type="ECO:0000256" key="8">
    <source>
        <dbReference type="ARBA" id="ARBA00023212"/>
    </source>
</evidence>
<dbReference type="Pfam" id="PF12473">
    <property type="entry name" value="DUF3694"/>
    <property type="match status" value="1"/>
</dbReference>
<dbReference type="PROSITE" id="PS00845">
    <property type="entry name" value="CAP_GLY_1"/>
    <property type="match status" value="1"/>
</dbReference>
<dbReference type="PRINTS" id="PR00380">
    <property type="entry name" value="KINESINHEAVY"/>
</dbReference>
<dbReference type="InterPro" id="IPR000938">
    <property type="entry name" value="CAP-Gly_domain"/>
</dbReference>
<feature type="compositionally biased region" description="Low complexity" evidence="11">
    <location>
        <begin position="1727"/>
        <end position="1738"/>
    </location>
</feature>
<dbReference type="Gene3D" id="3.40.850.10">
    <property type="entry name" value="Kinesin motor domain"/>
    <property type="match status" value="1"/>
</dbReference>
<dbReference type="PROSITE" id="PS00411">
    <property type="entry name" value="KINESIN_MOTOR_1"/>
    <property type="match status" value="1"/>
</dbReference>
<dbReference type="SUPFAM" id="SSF49879">
    <property type="entry name" value="SMAD/FHA domain"/>
    <property type="match status" value="1"/>
</dbReference>
<dbReference type="SUPFAM" id="SSF74924">
    <property type="entry name" value="Cap-Gly domain"/>
    <property type="match status" value="1"/>
</dbReference>
<dbReference type="InterPro" id="IPR027417">
    <property type="entry name" value="P-loop_NTPase"/>
</dbReference>
<keyword evidence="6 10" id="KW-0175">Coiled coil</keyword>
<feature type="domain" description="CAP-Gly" evidence="14">
    <location>
        <begin position="1664"/>
        <end position="1706"/>
    </location>
</feature>
<feature type="compositionally biased region" description="Acidic residues" evidence="11">
    <location>
        <begin position="830"/>
        <end position="846"/>
    </location>
</feature>
<feature type="compositionally biased region" description="Polar residues" evidence="11">
    <location>
        <begin position="1533"/>
        <end position="1544"/>
    </location>
</feature>
<feature type="binding site" evidence="9">
    <location>
        <begin position="97"/>
        <end position="104"/>
    </location>
    <ligand>
        <name>ATP</name>
        <dbReference type="ChEBI" id="CHEBI:30616"/>
    </ligand>
</feature>
<dbReference type="InterPro" id="IPR036859">
    <property type="entry name" value="CAP-Gly_dom_sf"/>
</dbReference>
<feature type="region of interest" description="Disordered" evidence="11">
    <location>
        <begin position="822"/>
        <end position="846"/>
    </location>
</feature>
<feature type="region of interest" description="Disordered" evidence="11">
    <location>
        <begin position="1720"/>
        <end position="1762"/>
    </location>
</feature>